<organism evidence="2 3">
    <name type="scientific">Entomortierella parvispora</name>
    <dbReference type="NCBI Taxonomy" id="205924"/>
    <lineage>
        <taxon>Eukaryota</taxon>
        <taxon>Fungi</taxon>
        <taxon>Fungi incertae sedis</taxon>
        <taxon>Mucoromycota</taxon>
        <taxon>Mortierellomycotina</taxon>
        <taxon>Mortierellomycetes</taxon>
        <taxon>Mortierellales</taxon>
        <taxon>Mortierellaceae</taxon>
        <taxon>Entomortierella</taxon>
    </lineage>
</organism>
<dbReference type="SUPFAM" id="SSF52266">
    <property type="entry name" value="SGNH hydrolase"/>
    <property type="match status" value="1"/>
</dbReference>
<gene>
    <name evidence="2" type="ORF">EMPS_00578</name>
</gene>
<reference evidence="2" key="2">
    <citation type="journal article" date="2022" name="Microbiol. Resour. Announc.">
        <title>Whole-Genome Sequence of Entomortierella parvispora E1425, a Mucoromycotan Fungus Associated with Burkholderiaceae-Related Endosymbiotic Bacteria.</title>
        <authorList>
            <person name="Herlambang A."/>
            <person name="Guo Y."/>
            <person name="Takashima Y."/>
            <person name="Narisawa K."/>
            <person name="Ohta H."/>
            <person name="Nishizawa T."/>
        </authorList>
    </citation>
    <scope>NUCLEOTIDE SEQUENCE</scope>
    <source>
        <strain evidence="2">E1425</strain>
    </source>
</reference>
<evidence type="ECO:0000313" key="3">
    <source>
        <dbReference type="Proteomes" id="UP000827284"/>
    </source>
</evidence>
<dbReference type="InterPro" id="IPR036514">
    <property type="entry name" value="SGNH_hydro_sf"/>
</dbReference>
<dbReference type="Gene3D" id="3.40.50.1110">
    <property type="entry name" value="SGNH hydrolase"/>
    <property type="match status" value="1"/>
</dbReference>
<proteinExistence type="predicted"/>
<dbReference type="InterPro" id="IPR013830">
    <property type="entry name" value="SGNH_hydro"/>
</dbReference>
<evidence type="ECO:0000313" key="2">
    <source>
        <dbReference type="EMBL" id="GJJ68232.1"/>
    </source>
</evidence>
<accession>A0A9P3H1C4</accession>
<feature type="domain" description="SGNH hydrolase-type esterase" evidence="1">
    <location>
        <begin position="57"/>
        <end position="218"/>
    </location>
</feature>
<protein>
    <recommendedName>
        <fullName evidence="1">SGNH hydrolase-type esterase domain-containing protein</fullName>
    </recommendedName>
</protein>
<dbReference type="Pfam" id="PF13472">
    <property type="entry name" value="Lipase_GDSL_2"/>
    <property type="match status" value="1"/>
</dbReference>
<keyword evidence="3" id="KW-1185">Reference proteome</keyword>
<reference evidence="2" key="1">
    <citation type="submission" date="2021-11" db="EMBL/GenBank/DDBJ databases">
        <authorList>
            <person name="Herlambang A."/>
            <person name="Guo Y."/>
            <person name="Takashima Y."/>
            <person name="Nishizawa T."/>
        </authorList>
    </citation>
    <scope>NUCLEOTIDE SEQUENCE</scope>
    <source>
        <strain evidence="2">E1425</strain>
    </source>
</reference>
<dbReference type="AlphaFoldDB" id="A0A9P3H1C4"/>
<dbReference type="EMBL" id="BQFW01000001">
    <property type="protein sequence ID" value="GJJ68232.1"/>
    <property type="molecule type" value="Genomic_DNA"/>
</dbReference>
<sequence>MALTHSQDTVENLALPQDAFDLLLRSTMAFKDRSHSTCHEVHLPELLAQPSLDTVLIGDSMLERFKTTGTATRIYTNLPRSLNAGCGGDKIENVLYRLSFMNTPLEQQQVKLWVVMVGTNNLRKKGLRSSEIDHYRLLLQNLLRLGGEETKILVCELFKRKDFEDHCIEEANDMIHTMVKEMNANLGRERIFWSEAPKAVIKDEHLDDHVHLNTEGYHLWDEALFSRIQSFSQ</sequence>
<name>A0A9P3H1C4_9FUNG</name>
<comment type="caution">
    <text evidence="2">The sequence shown here is derived from an EMBL/GenBank/DDBJ whole genome shotgun (WGS) entry which is preliminary data.</text>
</comment>
<evidence type="ECO:0000259" key="1">
    <source>
        <dbReference type="Pfam" id="PF13472"/>
    </source>
</evidence>
<dbReference type="Proteomes" id="UP000827284">
    <property type="component" value="Unassembled WGS sequence"/>
</dbReference>
<dbReference type="OrthoDB" id="505607at2759"/>